<sequence>MLRSYSRNNLIQRELEALPKGKPNFFERLSYRLYRSIKVKYELEIPSSVYLRAMTFCDDLSERYEEDFTPAELMLVLYKGFIARVQKENDLQVIYTQYMVRLQEQTYISPRKRNSYIDLEVYMHHDMALRGEMALADMDIHFPNHPFTLEKIMEIDFMFFVEECQKGGKTHRQLMKDIVACLEEE</sequence>
<evidence type="ECO:0000313" key="1">
    <source>
        <dbReference type="EMBL" id="MFC3882013.1"/>
    </source>
</evidence>
<dbReference type="EMBL" id="JBHRZT010000001">
    <property type="protein sequence ID" value="MFC3882013.1"/>
    <property type="molecule type" value="Genomic_DNA"/>
</dbReference>
<protein>
    <submittedName>
        <fullName evidence="1">Uncharacterized protein</fullName>
    </submittedName>
</protein>
<gene>
    <name evidence="1" type="ORF">ACFOU2_00110</name>
</gene>
<evidence type="ECO:0000313" key="2">
    <source>
        <dbReference type="Proteomes" id="UP001595752"/>
    </source>
</evidence>
<organism evidence="1 2">
    <name type="scientific">Bacillus songklensis</name>
    <dbReference type="NCBI Taxonomy" id="1069116"/>
    <lineage>
        <taxon>Bacteria</taxon>
        <taxon>Bacillati</taxon>
        <taxon>Bacillota</taxon>
        <taxon>Bacilli</taxon>
        <taxon>Bacillales</taxon>
        <taxon>Bacillaceae</taxon>
        <taxon>Bacillus</taxon>
    </lineage>
</organism>
<comment type="caution">
    <text evidence="1">The sequence shown here is derived from an EMBL/GenBank/DDBJ whole genome shotgun (WGS) entry which is preliminary data.</text>
</comment>
<proteinExistence type="predicted"/>
<dbReference type="RefSeq" id="WP_377911093.1">
    <property type="nucleotide sequence ID" value="NZ_JBHRZT010000001.1"/>
</dbReference>
<name>A0ABV8AVM0_9BACI</name>
<accession>A0ABV8AVM0</accession>
<reference evidence="2" key="1">
    <citation type="journal article" date="2019" name="Int. J. Syst. Evol. Microbiol.">
        <title>The Global Catalogue of Microorganisms (GCM) 10K type strain sequencing project: providing services to taxonomists for standard genome sequencing and annotation.</title>
        <authorList>
            <consortium name="The Broad Institute Genomics Platform"/>
            <consortium name="The Broad Institute Genome Sequencing Center for Infectious Disease"/>
            <person name="Wu L."/>
            <person name="Ma J."/>
        </authorList>
    </citation>
    <scope>NUCLEOTIDE SEQUENCE [LARGE SCALE GENOMIC DNA]</scope>
    <source>
        <strain evidence="2">CCUG 61889</strain>
    </source>
</reference>
<keyword evidence="2" id="KW-1185">Reference proteome</keyword>
<dbReference type="Proteomes" id="UP001595752">
    <property type="component" value="Unassembled WGS sequence"/>
</dbReference>